<evidence type="ECO:0000256" key="2">
    <source>
        <dbReference type="ARBA" id="ARBA00022670"/>
    </source>
</evidence>
<gene>
    <name evidence="8" type="ORF">EAH88_11180</name>
</gene>
<evidence type="ECO:0000259" key="7">
    <source>
        <dbReference type="Pfam" id="PF01551"/>
    </source>
</evidence>
<dbReference type="RefSeq" id="WP_140652638.1">
    <property type="nucleotide sequence ID" value="NZ_RCZO01000006.1"/>
</dbReference>
<dbReference type="InterPro" id="IPR016047">
    <property type="entry name" value="M23ase_b-sheet_dom"/>
</dbReference>
<keyword evidence="3" id="KW-0479">Metal-binding</keyword>
<keyword evidence="4" id="KW-0378">Hydrolase</keyword>
<feature type="domain" description="M23ase beta-sheet core" evidence="7">
    <location>
        <begin position="139"/>
        <end position="231"/>
    </location>
</feature>
<keyword evidence="6" id="KW-0482">Metalloprotease</keyword>
<dbReference type="GO" id="GO:0046872">
    <property type="term" value="F:metal ion binding"/>
    <property type="evidence" value="ECO:0007669"/>
    <property type="project" value="UniProtKB-KW"/>
</dbReference>
<dbReference type="Pfam" id="PF01551">
    <property type="entry name" value="Peptidase_M23"/>
    <property type="match status" value="1"/>
</dbReference>
<keyword evidence="5" id="KW-0862">Zinc</keyword>
<dbReference type="GO" id="GO:0004222">
    <property type="term" value="F:metalloendopeptidase activity"/>
    <property type="evidence" value="ECO:0007669"/>
    <property type="project" value="TreeGrafter"/>
</dbReference>
<evidence type="ECO:0000256" key="3">
    <source>
        <dbReference type="ARBA" id="ARBA00022723"/>
    </source>
</evidence>
<dbReference type="Proteomes" id="UP000319486">
    <property type="component" value="Unassembled WGS sequence"/>
</dbReference>
<dbReference type="SUPFAM" id="SSF51261">
    <property type="entry name" value="Duplicated hybrid motif"/>
    <property type="match status" value="1"/>
</dbReference>
<evidence type="ECO:0000256" key="5">
    <source>
        <dbReference type="ARBA" id="ARBA00022833"/>
    </source>
</evidence>
<dbReference type="PANTHER" id="PTHR21666">
    <property type="entry name" value="PEPTIDASE-RELATED"/>
    <property type="match status" value="1"/>
</dbReference>
<evidence type="ECO:0000313" key="9">
    <source>
        <dbReference type="Proteomes" id="UP000319486"/>
    </source>
</evidence>
<proteinExistence type="predicted"/>
<dbReference type="PANTHER" id="PTHR21666:SF288">
    <property type="entry name" value="CELL DIVISION PROTEIN YTFB"/>
    <property type="match status" value="1"/>
</dbReference>
<dbReference type="EMBL" id="RCZO01000006">
    <property type="protein sequence ID" value="TPG08205.1"/>
    <property type="molecule type" value="Genomic_DNA"/>
</dbReference>
<name>A0A502C3W4_9GAMM</name>
<evidence type="ECO:0000256" key="4">
    <source>
        <dbReference type="ARBA" id="ARBA00022801"/>
    </source>
</evidence>
<dbReference type="GO" id="GO:0006508">
    <property type="term" value="P:proteolysis"/>
    <property type="evidence" value="ECO:0007669"/>
    <property type="project" value="UniProtKB-KW"/>
</dbReference>
<protein>
    <submittedName>
        <fullName evidence="8">M23 family metallopeptidase</fullName>
    </submittedName>
</protein>
<dbReference type="AlphaFoldDB" id="A0A502C3W4"/>
<dbReference type="InterPro" id="IPR050570">
    <property type="entry name" value="Cell_wall_metabolism_enzyme"/>
</dbReference>
<dbReference type="InterPro" id="IPR011055">
    <property type="entry name" value="Dup_hybrid_motif"/>
</dbReference>
<keyword evidence="2" id="KW-0645">Protease</keyword>
<evidence type="ECO:0000256" key="1">
    <source>
        <dbReference type="ARBA" id="ARBA00001947"/>
    </source>
</evidence>
<accession>A0A502C3W4</accession>
<organism evidence="8 9">
    <name type="scientific">Rhodanobacter glycinis</name>
    <dbReference type="NCBI Taxonomy" id="582702"/>
    <lineage>
        <taxon>Bacteria</taxon>
        <taxon>Pseudomonadati</taxon>
        <taxon>Pseudomonadota</taxon>
        <taxon>Gammaproteobacteria</taxon>
        <taxon>Lysobacterales</taxon>
        <taxon>Rhodanobacteraceae</taxon>
        <taxon>Rhodanobacter</taxon>
    </lineage>
</organism>
<comment type="cofactor">
    <cofactor evidence="1">
        <name>Zn(2+)</name>
        <dbReference type="ChEBI" id="CHEBI:29105"/>
    </cofactor>
</comment>
<evidence type="ECO:0000313" key="8">
    <source>
        <dbReference type="EMBL" id="TPG08205.1"/>
    </source>
</evidence>
<evidence type="ECO:0000256" key="6">
    <source>
        <dbReference type="ARBA" id="ARBA00023049"/>
    </source>
</evidence>
<dbReference type="CDD" id="cd12797">
    <property type="entry name" value="M23_peptidase"/>
    <property type="match status" value="1"/>
</dbReference>
<reference evidence="8 9" key="1">
    <citation type="journal article" date="2019" name="Environ. Microbiol.">
        <title>Species interactions and distinct microbial communities in high Arctic permafrost affected cryosols are associated with the CH4 and CO2 gas fluxes.</title>
        <authorList>
            <person name="Altshuler I."/>
            <person name="Hamel J."/>
            <person name="Turney S."/>
            <person name="Magnuson E."/>
            <person name="Levesque R."/>
            <person name="Greer C."/>
            <person name="Whyte L.G."/>
        </authorList>
    </citation>
    <scope>NUCLEOTIDE SEQUENCE [LARGE SCALE GENOMIC DNA]</scope>
    <source>
        <strain evidence="8 9">S13Y</strain>
    </source>
</reference>
<keyword evidence="9" id="KW-1185">Reference proteome</keyword>
<comment type="caution">
    <text evidence="8">The sequence shown here is derived from an EMBL/GenBank/DDBJ whole genome shotgun (WGS) entry which is preliminary data.</text>
</comment>
<dbReference type="Gene3D" id="2.70.70.10">
    <property type="entry name" value="Glucose Permease (Domain IIA)"/>
    <property type="match status" value="1"/>
</dbReference>
<sequence length="254" mass="26385">MRWFFVFLLGAACGAAAMFHLSGRWSVPLHGQGTRISELHAAMVGLPASAASLRHEALPAQAAGLPEAVEPAVAIDSMTASPLSEAVSTTSAAAPAAAAPVDLTKLAAPAVNGLLIPVVGVKAGDLADTFTQARGAGRVHDAIDIMAARGTPVVAVNDGHVVKLFISKPGGLTVYQFDPQDQVIYYYAHLDSYAPGLAEGQIVHRGDPIGFVGSTGNASADAPHLHFEIEILGPEKQWWHATSINPYGRFAGQP</sequence>